<feature type="non-terminal residue" evidence="1">
    <location>
        <position position="1"/>
    </location>
</feature>
<dbReference type="InParanoid" id="A0A166JEM5"/>
<dbReference type="EMBL" id="KV424451">
    <property type="protein sequence ID" value="KZT44651.1"/>
    <property type="molecule type" value="Genomic_DNA"/>
</dbReference>
<evidence type="ECO:0000313" key="1">
    <source>
        <dbReference type="EMBL" id="KZT44651.1"/>
    </source>
</evidence>
<dbReference type="STRING" id="1353952.A0A166JEM5"/>
<proteinExistence type="predicted"/>
<reference evidence="1 2" key="1">
    <citation type="journal article" date="2016" name="Mol. Biol. Evol.">
        <title>Comparative Genomics of Early-Diverging Mushroom-Forming Fungi Provides Insights into the Origins of Lignocellulose Decay Capabilities.</title>
        <authorList>
            <person name="Nagy L.G."/>
            <person name="Riley R."/>
            <person name="Tritt A."/>
            <person name="Adam C."/>
            <person name="Daum C."/>
            <person name="Floudas D."/>
            <person name="Sun H."/>
            <person name="Yadav J.S."/>
            <person name="Pangilinan J."/>
            <person name="Larsson K.H."/>
            <person name="Matsuura K."/>
            <person name="Barry K."/>
            <person name="Labutti K."/>
            <person name="Kuo R."/>
            <person name="Ohm R.A."/>
            <person name="Bhattacharya S.S."/>
            <person name="Shirouzu T."/>
            <person name="Yoshinaga Y."/>
            <person name="Martin F.M."/>
            <person name="Grigoriev I.V."/>
            <person name="Hibbett D.S."/>
        </authorList>
    </citation>
    <scope>NUCLEOTIDE SEQUENCE [LARGE SCALE GENOMIC DNA]</scope>
    <source>
        <strain evidence="1 2">HHB12733</strain>
    </source>
</reference>
<accession>A0A166JEM5</accession>
<sequence>IAPFPLRGARQTCACTFAYNHCVANLFHTPTYTKGKLWPANPSTARGASTMLSSSGSKIIYTNGATVIIHDLEVHRALTWTAGMLIPSRTLLVTAPTLATFSLRLSLASLRWDTTAHWVMLLAQVWVTVGARNILKNEVKVGFKMCMYSNPVRTVLLSGGPSSGVVFTFDTGNSASKI</sequence>
<keyword evidence="2" id="KW-1185">Reference proteome</keyword>
<evidence type="ECO:0000313" key="2">
    <source>
        <dbReference type="Proteomes" id="UP000076842"/>
    </source>
</evidence>
<gene>
    <name evidence="1" type="ORF">CALCODRAFT_513673</name>
</gene>
<dbReference type="AlphaFoldDB" id="A0A166JEM5"/>
<name>A0A166JEM5_9BASI</name>
<dbReference type="Proteomes" id="UP000076842">
    <property type="component" value="Unassembled WGS sequence"/>
</dbReference>
<organism evidence="1 2">
    <name type="scientific">Calocera cornea HHB12733</name>
    <dbReference type="NCBI Taxonomy" id="1353952"/>
    <lineage>
        <taxon>Eukaryota</taxon>
        <taxon>Fungi</taxon>
        <taxon>Dikarya</taxon>
        <taxon>Basidiomycota</taxon>
        <taxon>Agaricomycotina</taxon>
        <taxon>Dacrymycetes</taxon>
        <taxon>Dacrymycetales</taxon>
        <taxon>Dacrymycetaceae</taxon>
        <taxon>Calocera</taxon>
    </lineage>
</organism>
<protein>
    <submittedName>
        <fullName evidence="1">Uncharacterized protein</fullName>
    </submittedName>
</protein>
<dbReference type="OrthoDB" id="2306at2759"/>